<comment type="caution">
    <text evidence="2">The sequence shown here is derived from an EMBL/GenBank/DDBJ whole genome shotgun (WGS) entry which is preliminary data.</text>
</comment>
<feature type="domain" description="C2H2-type" evidence="1">
    <location>
        <begin position="100"/>
        <end position="122"/>
    </location>
</feature>
<name>A0A9K3GI42_9EUKA</name>
<sequence length="258" mass="29097">FRKDIKRARRVIRRTYGSSSCSLHSSALHSITHNDFFLFSHWCDVNAAEHIHLMRRAAFLAAAFPSVLCMRPSKPLRQAQGVLFKGDWPLAAVRQPLSPERCPLCDLEVPSQKMLSLHIQCHEQAAFCTSASVRAAYLLHSRYADIVPRDLAMLCAPLALDTRFDSLDFTMSLVSNTTSLRAGSPPRGRSSKHYSMDPKPVAADDAIFVMRCPYCRFAGVSLDVMEYHLMRHHPGQCPLCIKRDAKGRPIINRPENHK</sequence>
<protein>
    <recommendedName>
        <fullName evidence="1">C2H2-type domain-containing protein</fullName>
    </recommendedName>
</protein>
<keyword evidence="3" id="KW-1185">Reference proteome</keyword>
<dbReference type="AlphaFoldDB" id="A0A9K3GI42"/>
<gene>
    <name evidence="2" type="ORF">KIPB_006267</name>
</gene>
<reference evidence="2 3" key="1">
    <citation type="journal article" date="2018" name="PLoS ONE">
        <title>The draft genome of Kipferlia bialata reveals reductive genome evolution in fornicate parasites.</title>
        <authorList>
            <person name="Tanifuji G."/>
            <person name="Takabayashi S."/>
            <person name="Kume K."/>
            <person name="Takagi M."/>
            <person name="Nakayama T."/>
            <person name="Kamikawa R."/>
            <person name="Inagaki Y."/>
            <person name="Hashimoto T."/>
        </authorList>
    </citation>
    <scope>NUCLEOTIDE SEQUENCE [LARGE SCALE GENOMIC DNA]</scope>
    <source>
        <strain evidence="2">NY0173</strain>
    </source>
</reference>
<dbReference type="EMBL" id="BDIP01001592">
    <property type="protein sequence ID" value="GIQ84719.1"/>
    <property type="molecule type" value="Genomic_DNA"/>
</dbReference>
<dbReference type="Proteomes" id="UP000265618">
    <property type="component" value="Unassembled WGS sequence"/>
</dbReference>
<feature type="domain" description="C2H2-type" evidence="1">
    <location>
        <begin position="210"/>
        <end position="232"/>
    </location>
</feature>
<evidence type="ECO:0000313" key="3">
    <source>
        <dbReference type="Proteomes" id="UP000265618"/>
    </source>
</evidence>
<proteinExistence type="predicted"/>
<feature type="non-terminal residue" evidence="2">
    <location>
        <position position="1"/>
    </location>
</feature>
<organism evidence="2 3">
    <name type="scientific">Kipferlia bialata</name>
    <dbReference type="NCBI Taxonomy" id="797122"/>
    <lineage>
        <taxon>Eukaryota</taxon>
        <taxon>Metamonada</taxon>
        <taxon>Carpediemonas-like organisms</taxon>
        <taxon>Kipferlia</taxon>
    </lineage>
</organism>
<dbReference type="SMART" id="SM00355">
    <property type="entry name" value="ZnF_C2H2"/>
    <property type="match status" value="2"/>
</dbReference>
<evidence type="ECO:0000313" key="2">
    <source>
        <dbReference type="EMBL" id="GIQ84719.1"/>
    </source>
</evidence>
<accession>A0A9K3GI42</accession>
<evidence type="ECO:0000259" key="1">
    <source>
        <dbReference type="SMART" id="SM00355"/>
    </source>
</evidence>
<dbReference type="InterPro" id="IPR013087">
    <property type="entry name" value="Znf_C2H2_type"/>
</dbReference>